<feature type="binding site" evidence="10">
    <location>
        <position position="183"/>
    </location>
    <ligand>
        <name>substrate</name>
    </ligand>
</feature>
<feature type="binding site" evidence="10">
    <location>
        <position position="36"/>
    </location>
    <ligand>
        <name>substrate</name>
    </ligand>
</feature>
<organism evidence="13 14">
    <name type="scientific">Aminobacterium colombiense (strain DSM 12261 / ALA-1)</name>
    <dbReference type="NCBI Taxonomy" id="572547"/>
    <lineage>
        <taxon>Bacteria</taxon>
        <taxon>Thermotogati</taxon>
        <taxon>Synergistota</taxon>
        <taxon>Synergistia</taxon>
        <taxon>Synergistales</taxon>
        <taxon>Aminobacteriaceae</taxon>
        <taxon>Aminobacterium</taxon>
    </lineage>
</organism>
<feature type="binding site" evidence="10">
    <location>
        <position position="211"/>
    </location>
    <ligand>
        <name>substrate</name>
    </ligand>
</feature>
<feature type="binding site" evidence="10">
    <location>
        <position position="191"/>
    </location>
    <ligand>
        <name>substrate</name>
    </ligand>
</feature>
<accession>D5EGN1</accession>
<evidence type="ECO:0000256" key="3">
    <source>
        <dbReference type="ARBA" id="ARBA00012321"/>
    </source>
</evidence>
<dbReference type="HOGENOM" id="CLU_067069_0_0_0"/>
<feature type="domain" description="Orotidine 5'-phosphate decarboxylase" evidence="12">
    <location>
        <begin position="8"/>
        <end position="227"/>
    </location>
</feature>
<dbReference type="SUPFAM" id="SSF51366">
    <property type="entry name" value="Ribulose-phoshate binding barrel"/>
    <property type="match status" value="1"/>
</dbReference>
<reference evidence="13 14" key="1">
    <citation type="journal article" date="2010" name="Stand. Genomic Sci.">
        <title>Complete genome sequence of Aminobacterium colombiense type strain (ALA-1).</title>
        <authorList>
            <person name="Chertkov O."/>
            <person name="Sikorski J."/>
            <person name="Brambilla E."/>
            <person name="Lapidus A."/>
            <person name="Copeland A."/>
            <person name="Glavina Del Rio T."/>
            <person name="Nolan M."/>
            <person name="Lucas S."/>
            <person name="Tice H."/>
            <person name="Cheng J.F."/>
            <person name="Han C."/>
            <person name="Detter J.C."/>
            <person name="Bruce D."/>
            <person name="Tapia R."/>
            <person name="Goodwin L."/>
            <person name="Pitluck S."/>
            <person name="Liolios K."/>
            <person name="Ivanova N."/>
            <person name="Mavromatis K."/>
            <person name="Ovchinnikova G."/>
            <person name="Pati A."/>
            <person name="Chen A."/>
            <person name="Palaniappan K."/>
            <person name="Land M."/>
            <person name="Hauser L."/>
            <person name="Chang Y.J."/>
            <person name="Jeffries C.D."/>
            <person name="Spring S."/>
            <person name="Rohde M."/>
            <person name="Goker M."/>
            <person name="Bristow J."/>
            <person name="Eisen J.A."/>
            <person name="Markowitz V."/>
            <person name="Hugenholtz P."/>
            <person name="Kyrpides N.C."/>
            <person name="Klenk H.P."/>
        </authorList>
    </citation>
    <scope>NUCLEOTIDE SEQUENCE [LARGE SCALE GENOMIC DNA]</scope>
    <source>
        <strain evidence="14">DSM 12261 / ALA-1</strain>
    </source>
</reference>
<dbReference type="NCBIfam" id="NF001273">
    <property type="entry name" value="PRK00230.1"/>
    <property type="match status" value="1"/>
</dbReference>
<evidence type="ECO:0000256" key="5">
    <source>
        <dbReference type="ARBA" id="ARBA00022793"/>
    </source>
</evidence>
<keyword evidence="6 11" id="KW-0665">Pyrimidine biosynthesis</keyword>
<dbReference type="PROSITE" id="PS00156">
    <property type="entry name" value="OMPDECASE"/>
    <property type="match status" value="1"/>
</dbReference>
<comment type="catalytic activity">
    <reaction evidence="8 11">
        <text>orotidine 5'-phosphate + H(+) = UMP + CO2</text>
        <dbReference type="Rhea" id="RHEA:11596"/>
        <dbReference type="ChEBI" id="CHEBI:15378"/>
        <dbReference type="ChEBI" id="CHEBI:16526"/>
        <dbReference type="ChEBI" id="CHEBI:57538"/>
        <dbReference type="ChEBI" id="CHEBI:57865"/>
        <dbReference type="EC" id="4.1.1.23"/>
    </reaction>
</comment>
<comment type="similarity">
    <text evidence="11">Belongs to the OMP decarboxylase family.</text>
</comment>
<dbReference type="InterPro" id="IPR018089">
    <property type="entry name" value="OMPdecase_AS"/>
</dbReference>
<dbReference type="KEGG" id="aco:Amico_1597"/>
<evidence type="ECO:0000259" key="12">
    <source>
        <dbReference type="SMART" id="SM00934"/>
    </source>
</evidence>
<dbReference type="GO" id="GO:0044205">
    <property type="term" value="P:'de novo' UMP biosynthetic process"/>
    <property type="evidence" value="ECO:0007669"/>
    <property type="project" value="UniProtKB-UniPathway"/>
</dbReference>
<feature type="binding site" evidence="10">
    <location>
        <position position="212"/>
    </location>
    <ligand>
        <name>substrate</name>
    </ligand>
</feature>
<feature type="active site" description="For OMPdecase activity" evidence="9">
    <location>
        <position position="65"/>
    </location>
</feature>
<evidence type="ECO:0000256" key="11">
    <source>
        <dbReference type="RuleBase" id="RU000512"/>
    </source>
</evidence>
<proteinExistence type="inferred from homology"/>
<evidence type="ECO:0000256" key="6">
    <source>
        <dbReference type="ARBA" id="ARBA00022975"/>
    </source>
</evidence>
<comment type="function">
    <text evidence="1">Catalyzes the decarboxylation of orotidine 5'-monophosphate (OMP) to uridine 5'-monophosphate (UMP).</text>
</comment>
<keyword evidence="7 11" id="KW-0456">Lyase</keyword>
<keyword evidence="5 11" id="KW-0210">Decarboxylase</keyword>
<dbReference type="NCBIfam" id="TIGR01740">
    <property type="entry name" value="pyrF"/>
    <property type="match status" value="1"/>
</dbReference>
<dbReference type="GO" id="GO:0006207">
    <property type="term" value="P:'de novo' pyrimidine nucleobase biosynthetic process"/>
    <property type="evidence" value="ECO:0007669"/>
    <property type="project" value="InterPro"/>
</dbReference>
<feature type="binding site" evidence="10">
    <location>
        <position position="14"/>
    </location>
    <ligand>
        <name>substrate</name>
    </ligand>
</feature>
<evidence type="ECO:0000313" key="14">
    <source>
        <dbReference type="Proteomes" id="UP000002366"/>
    </source>
</evidence>
<sequence>MEEKGQERLILALDVENLEEGRLLLGVLQGELRYIKIGHQLYAKGGLPFIREVMSMGYKVFLDLKMHDIPNTVRMGVEALANEGIWALTLHGAGGGAMLEEACNGRDNVGGEMILLGVTVLTSMNNELWQEVTPGCSMDHALRARSTVCAEAGIDGLVCSPLDLPIINETRGKELIKVVPGIRPSATGDDQARTATPKGAIIAGADFLVVGRPILKAENRLEALRNILSDIGEGLRWKED</sequence>
<dbReference type="CDD" id="cd04725">
    <property type="entry name" value="OMP_decarboxylase_like"/>
    <property type="match status" value="1"/>
</dbReference>
<feature type="binding site" evidence="10">
    <location>
        <position position="122"/>
    </location>
    <ligand>
        <name>substrate</name>
    </ligand>
</feature>
<dbReference type="eggNOG" id="COG0284">
    <property type="taxonomic scope" value="Bacteria"/>
</dbReference>
<comment type="pathway">
    <text evidence="2 11">Pyrimidine metabolism; UMP biosynthesis via de novo pathway; UMP from orotate: step 2/2.</text>
</comment>
<dbReference type="Gene3D" id="3.20.20.70">
    <property type="entry name" value="Aldolase class I"/>
    <property type="match status" value="1"/>
</dbReference>
<dbReference type="AlphaFoldDB" id="D5EGN1"/>
<dbReference type="InterPro" id="IPR014732">
    <property type="entry name" value="OMPdecase"/>
</dbReference>
<evidence type="ECO:0000256" key="9">
    <source>
        <dbReference type="PIRSR" id="PIRSR614732-1"/>
    </source>
</evidence>
<dbReference type="PANTHER" id="PTHR32119">
    <property type="entry name" value="OROTIDINE 5'-PHOSPHATE DECARBOXYLASE"/>
    <property type="match status" value="1"/>
</dbReference>
<dbReference type="EMBL" id="CP001997">
    <property type="protein sequence ID" value="ADE57713.1"/>
    <property type="molecule type" value="Genomic_DNA"/>
</dbReference>
<dbReference type="InterPro" id="IPR011060">
    <property type="entry name" value="RibuloseP-bd_barrel"/>
</dbReference>
<evidence type="ECO:0000256" key="7">
    <source>
        <dbReference type="ARBA" id="ARBA00023239"/>
    </source>
</evidence>
<evidence type="ECO:0000256" key="10">
    <source>
        <dbReference type="PIRSR" id="PIRSR614732-2"/>
    </source>
</evidence>
<gene>
    <name evidence="13" type="ordered locus">Amico_1597</name>
</gene>
<dbReference type="Proteomes" id="UP000002366">
    <property type="component" value="Chromosome"/>
</dbReference>
<dbReference type="Pfam" id="PF00215">
    <property type="entry name" value="OMPdecase"/>
    <property type="match status" value="1"/>
</dbReference>
<dbReference type="OrthoDB" id="9806203at2"/>
<protein>
    <recommendedName>
        <fullName evidence="4 11">Orotidine 5'-phosphate decarboxylase</fullName>
        <ecNumber evidence="3 11">4.1.1.23</ecNumber>
    </recommendedName>
</protein>
<dbReference type="GO" id="GO:0005829">
    <property type="term" value="C:cytosol"/>
    <property type="evidence" value="ECO:0007669"/>
    <property type="project" value="TreeGrafter"/>
</dbReference>
<dbReference type="RefSeq" id="WP_013048976.1">
    <property type="nucleotide sequence ID" value="NC_014011.1"/>
</dbReference>
<feature type="active site" description="For OMPdecase activity" evidence="9">
    <location>
        <position position="63"/>
    </location>
</feature>
<dbReference type="GO" id="GO:0004590">
    <property type="term" value="F:orotidine-5'-phosphate decarboxylase activity"/>
    <property type="evidence" value="ECO:0007669"/>
    <property type="project" value="UniProtKB-EC"/>
</dbReference>
<keyword evidence="14" id="KW-1185">Reference proteome</keyword>
<dbReference type="UniPathway" id="UPA00070">
    <property type="reaction ID" value="UER00120"/>
</dbReference>
<evidence type="ECO:0000313" key="13">
    <source>
        <dbReference type="EMBL" id="ADE57713.1"/>
    </source>
</evidence>
<feature type="active site" description="For OMPdecase activity" evidence="9">
    <location>
        <position position="68"/>
    </location>
</feature>
<dbReference type="PANTHER" id="PTHR32119:SF2">
    <property type="entry name" value="OROTIDINE 5'-PHOSPHATE DECARBOXYLASE"/>
    <property type="match status" value="1"/>
</dbReference>
<dbReference type="SMART" id="SM00934">
    <property type="entry name" value="OMPdecase"/>
    <property type="match status" value="1"/>
</dbReference>
<evidence type="ECO:0000256" key="2">
    <source>
        <dbReference type="ARBA" id="ARBA00004861"/>
    </source>
</evidence>
<dbReference type="EC" id="4.1.1.23" evidence="3 11"/>
<evidence type="ECO:0000256" key="8">
    <source>
        <dbReference type="ARBA" id="ARBA00049157"/>
    </source>
</evidence>
<evidence type="ECO:0000256" key="1">
    <source>
        <dbReference type="ARBA" id="ARBA00002356"/>
    </source>
</evidence>
<evidence type="ECO:0000256" key="4">
    <source>
        <dbReference type="ARBA" id="ARBA00021923"/>
    </source>
</evidence>
<dbReference type="InterPro" id="IPR001754">
    <property type="entry name" value="OMPdeCOase_dom"/>
</dbReference>
<dbReference type="STRING" id="572547.Amico_1597"/>
<dbReference type="InterPro" id="IPR013785">
    <property type="entry name" value="Aldolase_TIM"/>
</dbReference>
<name>D5EGN1_AMICL</name>